<dbReference type="InterPro" id="IPR023614">
    <property type="entry name" value="Porin_dom_sf"/>
</dbReference>
<feature type="signal peptide" evidence="5">
    <location>
        <begin position="1"/>
        <end position="21"/>
    </location>
</feature>
<comment type="subcellular location">
    <subcellularLocation>
        <location evidence="1">Cell outer membrane</location>
        <topology evidence="1">Multi-pass membrane protein</topology>
    </subcellularLocation>
</comment>
<dbReference type="PANTHER" id="PTHR34501">
    <property type="entry name" value="PROTEIN YDDL-RELATED"/>
    <property type="match status" value="1"/>
</dbReference>
<dbReference type="InterPro" id="IPR033900">
    <property type="entry name" value="Gram_neg_porin_domain"/>
</dbReference>
<evidence type="ECO:0000256" key="5">
    <source>
        <dbReference type="SAM" id="SignalP"/>
    </source>
</evidence>
<keyword evidence="4" id="KW-0472">Membrane</keyword>
<comment type="caution">
    <text evidence="6">The sequence shown here is derived from an EMBL/GenBank/DDBJ whole genome shotgun (WGS) entry which is preliminary data.</text>
</comment>
<evidence type="ECO:0000313" key="6">
    <source>
        <dbReference type="EMBL" id="TEA26519.1"/>
    </source>
</evidence>
<dbReference type="InterPro" id="IPR001702">
    <property type="entry name" value="Porin_Gram-ve"/>
</dbReference>
<feature type="chain" id="PRO_5044496227" description="Porin" evidence="5">
    <location>
        <begin position="22"/>
        <end position="355"/>
    </location>
</feature>
<dbReference type="Gene3D" id="2.40.160.10">
    <property type="entry name" value="Porin"/>
    <property type="match status" value="1"/>
</dbReference>
<dbReference type="RefSeq" id="WP_024496652.1">
    <property type="nucleotide sequence ID" value="NZ_AWGA01000074.1"/>
</dbReference>
<organism evidence="6 7">
    <name type="scientific">Candidatus Schmidhempelia bombi str. Bimp</name>
    <dbReference type="NCBI Taxonomy" id="1387197"/>
    <lineage>
        <taxon>Bacteria</taxon>
        <taxon>Pseudomonadati</taxon>
        <taxon>Pseudomonadota</taxon>
        <taxon>Gammaproteobacteria</taxon>
        <taxon>Orbales</taxon>
        <taxon>Orbaceae</taxon>
        <taxon>Candidatus Schmidhempelia</taxon>
    </lineage>
</organism>
<evidence type="ECO:0000256" key="4">
    <source>
        <dbReference type="ARBA" id="ARBA00023136"/>
    </source>
</evidence>
<sequence>MKRNLLAIAIPALLVAGAANASIEVWNKDGNKLNINGRVKAVNHITDRDNKIDGEGDKTEARLGFTGETQITDSVSGYGRAEWNTKANGGSVETRYAFVGLNFGDIGSIDYGKNDGIVKAITSYTDVLPEFGGDASGKQYLLSERTSGVVTYRNSNLFGLVDGFDFALQYADGKSSGKYGLNEDDNGIVSWKETDARIQEAYGANFDYKILDTGLSFAGAYAQARGGDDRTWGAGLKYDANDLYVAAIYVDGRNKLIDEEDNESYKLKYRGFEVVAQYGLDFEVGRLTPSIAYVQHKAKVDESFDLVKYIEVGASYDFSKNITAIVDYKINLLDEDDFGKANTKDTVGLGLIYQF</sequence>
<evidence type="ECO:0000256" key="3">
    <source>
        <dbReference type="ARBA" id="ARBA00022729"/>
    </source>
</evidence>
<protein>
    <recommendedName>
        <fullName evidence="8">Porin</fullName>
    </recommendedName>
</protein>
<keyword evidence="7" id="KW-1185">Reference proteome</keyword>
<proteinExistence type="inferred from homology"/>
<dbReference type="EMBL" id="AWGA01000074">
    <property type="protein sequence ID" value="TEA26519.1"/>
    <property type="molecule type" value="Genomic_DNA"/>
</dbReference>
<dbReference type="InterPro" id="IPR001897">
    <property type="entry name" value="Porin_gammaproteobac"/>
</dbReference>
<reference evidence="6 7" key="1">
    <citation type="journal article" date="2014" name="Appl. Environ. Microbiol.">
        <title>Genomic features of a bumble bee symbiont reflect its host environment.</title>
        <authorList>
            <person name="Martinson V.G."/>
            <person name="Magoc T."/>
            <person name="Koch H."/>
            <person name="Salzberg S.L."/>
            <person name="Moran N.A."/>
        </authorList>
    </citation>
    <scope>NUCLEOTIDE SEQUENCE [LARGE SCALE GENOMIC DNA]</scope>
    <source>
        <strain evidence="6 7">Bimp</strain>
    </source>
</reference>
<dbReference type="AlphaFoldDB" id="A0AB94IAT8"/>
<dbReference type="PRINTS" id="PR00183">
    <property type="entry name" value="ECOLIPORIN"/>
</dbReference>
<dbReference type="Pfam" id="PF00267">
    <property type="entry name" value="Porin_1"/>
    <property type="match status" value="1"/>
</dbReference>
<evidence type="ECO:0008006" key="8">
    <source>
        <dbReference type="Google" id="ProtNLM"/>
    </source>
</evidence>
<dbReference type="GO" id="GO:0015288">
    <property type="term" value="F:porin activity"/>
    <property type="evidence" value="ECO:0007669"/>
    <property type="project" value="InterPro"/>
</dbReference>
<name>A0AB94IAT8_9GAMM</name>
<dbReference type="PANTHER" id="PTHR34501:SF2">
    <property type="entry name" value="OUTER MEMBRANE PORIN F-RELATED"/>
    <property type="match status" value="1"/>
</dbReference>
<dbReference type="PRINTS" id="PR00182">
    <property type="entry name" value="ECOLNEIPORIN"/>
</dbReference>
<evidence type="ECO:0000256" key="1">
    <source>
        <dbReference type="ARBA" id="ARBA00004571"/>
    </source>
</evidence>
<evidence type="ECO:0000313" key="7">
    <source>
        <dbReference type="Proteomes" id="UP000506160"/>
    </source>
</evidence>
<evidence type="ECO:0000256" key="2">
    <source>
        <dbReference type="ARBA" id="ARBA00007539"/>
    </source>
</evidence>
<dbReference type="InterPro" id="IPR050298">
    <property type="entry name" value="Gram-neg_bact_OMP"/>
</dbReference>
<comment type="similarity">
    <text evidence="2">Belongs to the Gram-negative porin family.</text>
</comment>
<dbReference type="Proteomes" id="UP000506160">
    <property type="component" value="Unassembled WGS sequence"/>
</dbReference>
<keyword evidence="3 5" id="KW-0732">Signal</keyword>
<accession>A0AB94IAT8</accession>
<dbReference type="SUPFAM" id="SSF56935">
    <property type="entry name" value="Porins"/>
    <property type="match status" value="1"/>
</dbReference>
<gene>
    <name evidence="6" type="ORF">O970_08330</name>
</gene>
<dbReference type="GO" id="GO:0034220">
    <property type="term" value="P:monoatomic ion transmembrane transport"/>
    <property type="evidence" value="ECO:0007669"/>
    <property type="project" value="InterPro"/>
</dbReference>
<dbReference type="GO" id="GO:0009279">
    <property type="term" value="C:cell outer membrane"/>
    <property type="evidence" value="ECO:0007669"/>
    <property type="project" value="UniProtKB-SubCell"/>
</dbReference>
<dbReference type="CDD" id="cd00342">
    <property type="entry name" value="gram_neg_porins"/>
    <property type="match status" value="1"/>
</dbReference>